<evidence type="ECO:0000256" key="4">
    <source>
        <dbReference type="ARBA" id="ARBA00022857"/>
    </source>
</evidence>
<comment type="function">
    <text evidence="8">Catalyzes the NADPH-dependent reduction of glutamyl-tRNA(Glu) to glutamate 1-semialdehyde (GSA).</text>
</comment>
<dbReference type="GO" id="GO:0050661">
    <property type="term" value="F:NADP binding"/>
    <property type="evidence" value="ECO:0007669"/>
    <property type="project" value="InterPro"/>
</dbReference>
<feature type="binding site" evidence="8 10">
    <location>
        <position position="103"/>
    </location>
    <ligand>
        <name>substrate</name>
    </ligand>
</feature>
<comment type="subunit">
    <text evidence="8">Homodimer.</text>
</comment>
<dbReference type="HAMAP" id="MF_00087">
    <property type="entry name" value="Glu_tRNA_reductase"/>
    <property type="match status" value="1"/>
</dbReference>
<dbReference type="UniPathway" id="UPA00251">
    <property type="reaction ID" value="UER00316"/>
</dbReference>
<dbReference type="OrthoDB" id="110209at2"/>
<feature type="domain" description="Quinate/shikimate 5-dehydrogenase/glutamyl-tRNA reductase" evidence="14">
    <location>
        <begin position="171"/>
        <end position="288"/>
    </location>
</feature>
<keyword evidence="17" id="KW-1185">Reference proteome</keyword>
<evidence type="ECO:0000256" key="6">
    <source>
        <dbReference type="ARBA" id="ARBA00023244"/>
    </source>
</evidence>
<dbReference type="Gene3D" id="3.40.50.720">
    <property type="entry name" value="NAD(P)-binding Rossmann-like Domain"/>
    <property type="match status" value="1"/>
</dbReference>
<dbReference type="Gene3D" id="3.30.460.30">
    <property type="entry name" value="Glutamyl-tRNA reductase, N-terminal domain"/>
    <property type="match status" value="1"/>
</dbReference>
<dbReference type="InterPro" id="IPR036343">
    <property type="entry name" value="GluRdtase_N_sf"/>
</dbReference>
<evidence type="ECO:0000256" key="1">
    <source>
        <dbReference type="ARBA" id="ARBA00005059"/>
    </source>
</evidence>
<comment type="pathway">
    <text evidence="1 8">Porphyrin-containing compound metabolism; protoporphyrin-IX biosynthesis; 5-aminolevulinate from L-glutamyl-tRNA(Glu): step 1/2.</text>
</comment>
<feature type="binding site" evidence="8 10">
    <location>
        <begin position="108"/>
        <end position="110"/>
    </location>
    <ligand>
        <name>substrate</name>
    </ligand>
</feature>
<feature type="binding site" evidence="8 11">
    <location>
        <begin position="181"/>
        <end position="186"/>
    </location>
    <ligand>
        <name>NADP(+)</name>
        <dbReference type="ChEBI" id="CHEBI:58349"/>
    </ligand>
</feature>
<gene>
    <name evidence="8" type="primary">hemA</name>
    <name evidence="16" type="ORF">FOJ82_01340</name>
</gene>
<evidence type="ECO:0000259" key="13">
    <source>
        <dbReference type="Pfam" id="PF00745"/>
    </source>
</evidence>
<accession>A0A553K4F8</accession>
<comment type="caution">
    <text evidence="16">The sequence shown here is derived from an EMBL/GenBank/DDBJ whole genome shotgun (WGS) entry which is preliminary data.</text>
</comment>
<feature type="site" description="Important for activity" evidence="8 12">
    <location>
        <position position="93"/>
    </location>
</feature>
<evidence type="ECO:0000313" key="16">
    <source>
        <dbReference type="EMBL" id="TRY19574.1"/>
    </source>
</evidence>
<dbReference type="PROSITE" id="PS00747">
    <property type="entry name" value="GLUTR"/>
    <property type="match status" value="1"/>
</dbReference>
<dbReference type="Pfam" id="PF05201">
    <property type="entry name" value="GlutR_N"/>
    <property type="match status" value="1"/>
</dbReference>
<dbReference type="SUPFAM" id="SSF51735">
    <property type="entry name" value="NAD(P)-binding Rossmann-fold domains"/>
    <property type="match status" value="1"/>
</dbReference>
<keyword evidence="6 8" id="KW-0627">Porphyrin biosynthesis</keyword>
<dbReference type="PANTHER" id="PTHR43013">
    <property type="entry name" value="GLUTAMYL-TRNA REDUCTASE"/>
    <property type="match status" value="1"/>
</dbReference>
<dbReference type="Proteomes" id="UP000317638">
    <property type="component" value="Unassembled WGS sequence"/>
</dbReference>
<evidence type="ECO:0000256" key="9">
    <source>
        <dbReference type="PIRSR" id="PIRSR000445-1"/>
    </source>
</evidence>
<evidence type="ECO:0000313" key="17">
    <source>
        <dbReference type="Proteomes" id="UP000317638"/>
    </source>
</evidence>
<dbReference type="InterPro" id="IPR036453">
    <property type="entry name" value="GluRdtase_dimer_dom_sf"/>
</dbReference>
<protein>
    <recommendedName>
        <fullName evidence="3 8">Glutamyl-tRNA reductase</fullName>
        <shortName evidence="8">GluTR</shortName>
        <ecNumber evidence="3 8">1.2.1.70</ecNumber>
    </recommendedName>
</protein>
<comment type="miscellaneous">
    <text evidence="8">During catalysis, the active site Cys acts as a nucleophile attacking the alpha-carbonyl group of tRNA-bound glutamate with the formation of a thioester intermediate between enzyme and glutamate, and the concomitant release of tRNA(Glu). The thioester intermediate is finally reduced by direct hydride transfer from NADPH, to form the product GSA.</text>
</comment>
<dbReference type="NCBIfam" id="NF000750">
    <property type="entry name" value="PRK00045.3-4"/>
    <property type="match status" value="1"/>
</dbReference>
<evidence type="ECO:0000256" key="2">
    <source>
        <dbReference type="ARBA" id="ARBA00005916"/>
    </source>
</evidence>
<evidence type="ECO:0000259" key="15">
    <source>
        <dbReference type="Pfam" id="PF05201"/>
    </source>
</evidence>
<dbReference type="InterPro" id="IPR036291">
    <property type="entry name" value="NAD(P)-bd_dom_sf"/>
</dbReference>
<dbReference type="PANTHER" id="PTHR43013:SF1">
    <property type="entry name" value="GLUTAMYL-TRNA REDUCTASE"/>
    <property type="match status" value="1"/>
</dbReference>
<organism evidence="16 17">
    <name type="scientific">Tessaracoccus rhinocerotis</name>
    <dbReference type="NCBI Taxonomy" id="1689449"/>
    <lineage>
        <taxon>Bacteria</taxon>
        <taxon>Bacillati</taxon>
        <taxon>Actinomycetota</taxon>
        <taxon>Actinomycetes</taxon>
        <taxon>Propionibacteriales</taxon>
        <taxon>Propionibacteriaceae</taxon>
        <taxon>Tessaracoccus</taxon>
    </lineage>
</organism>
<proteinExistence type="inferred from homology"/>
<evidence type="ECO:0000256" key="10">
    <source>
        <dbReference type="PIRSR" id="PIRSR000445-2"/>
    </source>
</evidence>
<dbReference type="InterPro" id="IPR006151">
    <property type="entry name" value="Shikm_DH/Glu-tRNA_Rdtase"/>
</dbReference>
<dbReference type="InterPro" id="IPR015896">
    <property type="entry name" value="4pyrrol_synth_GluRdtase_dimer"/>
</dbReference>
<dbReference type="SUPFAM" id="SSF69742">
    <property type="entry name" value="Glutamyl tRNA-reductase catalytic, N-terminal domain"/>
    <property type="match status" value="1"/>
</dbReference>
<evidence type="ECO:0000256" key="7">
    <source>
        <dbReference type="ARBA" id="ARBA00047464"/>
    </source>
</evidence>
<dbReference type="InterPro" id="IPR000343">
    <property type="entry name" value="4pyrrol_synth_GluRdtase"/>
</dbReference>
<dbReference type="EC" id="1.2.1.70" evidence="3 8"/>
<feature type="binding site" evidence="8 10">
    <location>
        <begin position="50"/>
        <end position="53"/>
    </location>
    <ligand>
        <name>substrate</name>
    </ligand>
</feature>
<feature type="domain" description="Glutamyl-tRNA reductase N-terminal" evidence="15">
    <location>
        <begin position="11"/>
        <end position="150"/>
    </location>
</feature>
<evidence type="ECO:0000256" key="11">
    <source>
        <dbReference type="PIRSR" id="PIRSR000445-3"/>
    </source>
</evidence>
<dbReference type="SUPFAM" id="SSF69075">
    <property type="entry name" value="Glutamyl tRNA-reductase dimerization domain"/>
    <property type="match status" value="1"/>
</dbReference>
<dbReference type="RefSeq" id="WP_143936660.1">
    <property type="nucleotide sequence ID" value="NZ_VKKG01000001.1"/>
</dbReference>
<evidence type="ECO:0000256" key="5">
    <source>
        <dbReference type="ARBA" id="ARBA00023002"/>
    </source>
</evidence>
<reference evidence="16 17" key="1">
    <citation type="submission" date="2019-07" db="EMBL/GenBank/DDBJ databases">
        <authorList>
            <person name="Zhou L.-Y."/>
        </authorList>
    </citation>
    <scope>NUCLEOTIDE SEQUENCE [LARGE SCALE GENOMIC DNA]</scope>
    <source>
        <strain evidence="16 17">YIM 101269</strain>
    </source>
</reference>
<evidence type="ECO:0000259" key="14">
    <source>
        <dbReference type="Pfam" id="PF01488"/>
    </source>
</evidence>
<dbReference type="Pfam" id="PF01488">
    <property type="entry name" value="Shikimate_DH"/>
    <property type="match status" value="1"/>
</dbReference>
<dbReference type="GO" id="GO:0008883">
    <property type="term" value="F:glutamyl-tRNA reductase activity"/>
    <property type="evidence" value="ECO:0007669"/>
    <property type="project" value="UniProtKB-UniRule"/>
</dbReference>
<evidence type="ECO:0000256" key="12">
    <source>
        <dbReference type="PIRSR" id="PIRSR000445-4"/>
    </source>
</evidence>
<dbReference type="EMBL" id="VKKG01000001">
    <property type="protein sequence ID" value="TRY19574.1"/>
    <property type="molecule type" value="Genomic_DNA"/>
</dbReference>
<evidence type="ECO:0000256" key="3">
    <source>
        <dbReference type="ARBA" id="ARBA00012970"/>
    </source>
</evidence>
<sequence>MDVTVNLRILSVQHRHHGLVEVERIVDSAEEIAARLRGVPGVEAVLPLTTCNRVEFIVDAPEGTSEQLVEAIADELDLPPAWDRYDADEAMQHLFRVCAGLESMVVGEREIAGQVRRALGEAQDAGLASPDLTLIVDEALRASRRVARETSLADAGRSVVSVALDLLGDQDFAAMRVLLVGTGAFAGASVAALRARGVTDIRVHSASGRGDSFALSHRLGLAQDLPDALRDVDVVVACRGTGVPAITGTDVAPDARLRILDLSLHSDVAPSVADLPGVEVISLATLQQTLSPSLSPDTTLAERIVAEGADELRAKLHRRVLDPAVVSLRETVLELVNDEVERLPAGRPLSHDDAARALRRLATRLLHVPSTRAKLAAAAGRTDEYLSAMAELYGIGGTDESLDRAECPVTGLGVDALADDRDEEERQGRAG</sequence>
<evidence type="ECO:0000256" key="8">
    <source>
        <dbReference type="HAMAP-Rule" id="MF_00087"/>
    </source>
</evidence>
<keyword evidence="4 8" id="KW-0521">NADP</keyword>
<comment type="domain">
    <text evidence="8">Possesses an unusual extended V-shaped dimeric structure with each monomer consisting of three distinct domains arranged along a curved 'spinal' alpha-helix. The N-terminal catalytic domain specifically recognizes the glutamate moiety of the substrate. The second domain is the NADPH-binding domain, and the third C-terminal domain is responsible for dimerization.</text>
</comment>
<feature type="binding site" evidence="8 10">
    <location>
        <position position="114"/>
    </location>
    <ligand>
        <name>substrate</name>
    </ligand>
</feature>
<dbReference type="Pfam" id="PF00745">
    <property type="entry name" value="GlutR_dimer"/>
    <property type="match status" value="1"/>
</dbReference>
<dbReference type="AlphaFoldDB" id="A0A553K4F8"/>
<name>A0A553K4F8_9ACTN</name>
<feature type="domain" description="Tetrapyrrole biosynthesis glutamyl-tRNA reductase dimerisation" evidence="13">
    <location>
        <begin position="301"/>
        <end position="394"/>
    </location>
</feature>
<dbReference type="PIRSF" id="PIRSF000445">
    <property type="entry name" value="4pyrrol_synth_GluRdtase"/>
    <property type="match status" value="1"/>
</dbReference>
<comment type="similarity">
    <text evidence="2 8">Belongs to the glutamyl-tRNA reductase family.</text>
</comment>
<dbReference type="GO" id="GO:0019353">
    <property type="term" value="P:protoporphyrinogen IX biosynthetic process from glutamate"/>
    <property type="evidence" value="ECO:0007669"/>
    <property type="project" value="TreeGrafter"/>
</dbReference>
<feature type="active site" description="Nucleophile" evidence="8 9">
    <location>
        <position position="51"/>
    </location>
</feature>
<keyword evidence="5 8" id="KW-0560">Oxidoreductase</keyword>
<comment type="catalytic activity">
    <reaction evidence="7 8">
        <text>(S)-4-amino-5-oxopentanoate + tRNA(Glu) + NADP(+) = L-glutamyl-tRNA(Glu) + NADPH + H(+)</text>
        <dbReference type="Rhea" id="RHEA:12344"/>
        <dbReference type="Rhea" id="RHEA-COMP:9663"/>
        <dbReference type="Rhea" id="RHEA-COMP:9680"/>
        <dbReference type="ChEBI" id="CHEBI:15378"/>
        <dbReference type="ChEBI" id="CHEBI:57501"/>
        <dbReference type="ChEBI" id="CHEBI:57783"/>
        <dbReference type="ChEBI" id="CHEBI:58349"/>
        <dbReference type="ChEBI" id="CHEBI:78442"/>
        <dbReference type="ChEBI" id="CHEBI:78520"/>
        <dbReference type="EC" id="1.2.1.70"/>
    </reaction>
</comment>
<dbReference type="InterPro" id="IPR015895">
    <property type="entry name" value="4pyrrol_synth_GluRdtase_N"/>
</dbReference>
<dbReference type="InterPro" id="IPR018214">
    <property type="entry name" value="GluRdtase_CS"/>
</dbReference>